<evidence type="ECO:0000313" key="4">
    <source>
        <dbReference type="EMBL" id="MDC3983879.1"/>
    </source>
</evidence>
<feature type="region of interest" description="Disordered" evidence="1">
    <location>
        <begin position="313"/>
        <end position="337"/>
    </location>
</feature>
<proteinExistence type="predicted"/>
<evidence type="ECO:0000256" key="1">
    <source>
        <dbReference type="SAM" id="MobiDB-lite"/>
    </source>
</evidence>
<dbReference type="EC" id="1.14.19.-" evidence="4"/>
<comment type="caution">
    <text evidence="4">The sequence shown here is derived from an EMBL/GenBank/DDBJ whole genome shotgun (WGS) entry which is preliminary data.</text>
</comment>
<feature type="compositionally biased region" description="Polar residues" evidence="1">
    <location>
        <begin position="325"/>
        <end position="337"/>
    </location>
</feature>
<keyword evidence="2" id="KW-0812">Transmembrane</keyword>
<dbReference type="GO" id="GO:0016491">
    <property type="term" value="F:oxidoreductase activity"/>
    <property type="evidence" value="ECO:0007669"/>
    <property type="project" value="UniProtKB-KW"/>
</dbReference>
<gene>
    <name evidence="4" type="ORF">KEG57_25440</name>
</gene>
<dbReference type="RefSeq" id="WP_272418602.1">
    <property type="nucleotide sequence ID" value="NZ_JAGTJJ010000016.1"/>
</dbReference>
<evidence type="ECO:0000313" key="5">
    <source>
        <dbReference type="Proteomes" id="UP001151081"/>
    </source>
</evidence>
<keyword evidence="4" id="KW-0560">Oxidoreductase</keyword>
<accession>A0A9X3X534</accession>
<feature type="domain" description="Fatty acid desaturase" evidence="3">
    <location>
        <begin position="68"/>
        <end position="287"/>
    </location>
</feature>
<dbReference type="Proteomes" id="UP001151081">
    <property type="component" value="Unassembled WGS sequence"/>
</dbReference>
<keyword evidence="2" id="KW-1133">Transmembrane helix</keyword>
<protein>
    <submittedName>
        <fullName evidence="4">Fatty acid desaturase</fullName>
        <ecNumber evidence="4">1.14.19.-</ecNumber>
    </submittedName>
</protein>
<organism evidence="4 5">
    <name type="scientific">Polyangium jinanense</name>
    <dbReference type="NCBI Taxonomy" id="2829994"/>
    <lineage>
        <taxon>Bacteria</taxon>
        <taxon>Pseudomonadati</taxon>
        <taxon>Myxococcota</taxon>
        <taxon>Polyangia</taxon>
        <taxon>Polyangiales</taxon>
        <taxon>Polyangiaceae</taxon>
        <taxon>Polyangium</taxon>
    </lineage>
</organism>
<keyword evidence="2" id="KW-0472">Membrane</keyword>
<evidence type="ECO:0000256" key="2">
    <source>
        <dbReference type="SAM" id="Phobius"/>
    </source>
</evidence>
<feature type="transmembrane region" description="Helical" evidence="2">
    <location>
        <begin position="46"/>
        <end position="68"/>
    </location>
</feature>
<dbReference type="GO" id="GO:0006629">
    <property type="term" value="P:lipid metabolic process"/>
    <property type="evidence" value="ECO:0007669"/>
    <property type="project" value="InterPro"/>
</dbReference>
<sequence length="337" mass="37225">MNNRATGGLCINTERQEFRNELRQDGLLTPIQQLCEPKLLASLAQLGAGAVLIAGATVLLVKVSYGFLPLSLTIIARQQRVLKNLLHEAAHRNLSRNKQANDLLGRYVLAPLSFENFTVYRTQHARHHALLGSADDPDRVDVGVAGHDEKTAMGVYAGLLFNRSQWKSSIGESLPGMTGRQRWEIVSFWMALSVVLGAAVGVGGVAAVLGSWMLSKATAYHAIQCFAELCDHARLPSSSVFEYTRNMPKNVCSILLNPYNDNYHLTHHLMPSIPMRSLARAHALMMRNKRYSEAIHCDGYFWGKRPVTRTWTSPVQSPRPCGGLSTPSNVTYAESQS</sequence>
<dbReference type="InterPro" id="IPR005804">
    <property type="entry name" value="FA_desaturase_dom"/>
</dbReference>
<keyword evidence="5" id="KW-1185">Reference proteome</keyword>
<dbReference type="AlphaFoldDB" id="A0A9X3X534"/>
<reference evidence="4 5" key="1">
    <citation type="submission" date="2021-04" db="EMBL/GenBank/DDBJ databases">
        <title>Genome analysis of Polyangium sp.</title>
        <authorList>
            <person name="Li Y."/>
            <person name="Wang J."/>
        </authorList>
    </citation>
    <scope>NUCLEOTIDE SEQUENCE [LARGE SCALE GENOMIC DNA]</scope>
    <source>
        <strain evidence="4 5">SDU14</strain>
    </source>
</reference>
<feature type="transmembrane region" description="Helical" evidence="2">
    <location>
        <begin position="186"/>
        <end position="214"/>
    </location>
</feature>
<evidence type="ECO:0000259" key="3">
    <source>
        <dbReference type="Pfam" id="PF00487"/>
    </source>
</evidence>
<dbReference type="Pfam" id="PF00487">
    <property type="entry name" value="FA_desaturase"/>
    <property type="match status" value="1"/>
</dbReference>
<dbReference type="EMBL" id="JAGTJJ010000016">
    <property type="protein sequence ID" value="MDC3983879.1"/>
    <property type="molecule type" value="Genomic_DNA"/>
</dbReference>
<name>A0A9X3X534_9BACT</name>